<evidence type="ECO:0000313" key="1">
    <source>
        <dbReference type="Proteomes" id="UP000095283"/>
    </source>
</evidence>
<organism evidence="1 2">
    <name type="scientific">Heterorhabditis bacteriophora</name>
    <name type="common">Entomopathogenic nematode worm</name>
    <dbReference type="NCBI Taxonomy" id="37862"/>
    <lineage>
        <taxon>Eukaryota</taxon>
        <taxon>Metazoa</taxon>
        <taxon>Ecdysozoa</taxon>
        <taxon>Nematoda</taxon>
        <taxon>Chromadorea</taxon>
        <taxon>Rhabditida</taxon>
        <taxon>Rhabditina</taxon>
        <taxon>Rhabditomorpha</taxon>
        <taxon>Strongyloidea</taxon>
        <taxon>Heterorhabditidae</taxon>
        <taxon>Heterorhabditis</taxon>
    </lineage>
</organism>
<evidence type="ECO:0000313" key="2">
    <source>
        <dbReference type="WBParaSite" id="Hba_07541"/>
    </source>
</evidence>
<dbReference type="AlphaFoldDB" id="A0A1I7WQV7"/>
<name>A0A1I7WQV7_HETBA</name>
<reference evidence="2" key="1">
    <citation type="submission" date="2016-11" db="UniProtKB">
        <authorList>
            <consortium name="WormBaseParasite"/>
        </authorList>
    </citation>
    <scope>IDENTIFICATION</scope>
</reference>
<dbReference type="WBParaSite" id="Hba_07541">
    <property type="protein sequence ID" value="Hba_07541"/>
    <property type="gene ID" value="Hba_07541"/>
</dbReference>
<proteinExistence type="predicted"/>
<sequence length="58" mass="6709">MESGASTARPETSLHFIQIIFSDEKKSDLDGPDGFTSCWRDLRKERRLFFNTKLKTEA</sequence>
<keyword evidence="1" id="KW-1185">Reference proteome</keyword>
<dbReference type="Proteomes" id="UP000095283">
    <property type="component" value="Unplaced"/>
</dbReference>
<accession>A0A1I7WQV7</accession>
<protein>
    <submittedName>
        <fullName evidence="2">Uncharacterized protein</fullName>
    </submittedName>
</protein>